<evidence type="ECO:0000313" key="1">
    <source>
        <dbReference type="EMBL" id="QNF33208.1"/>
    </source>
</evidence>
<reference evidence="1 2" key="1">
    <citation type="journal article" date="2018" name="Int. J. Syst. Evol. Microbiol.">
        <title>Adhaeribacter swui sp. nov., isolated from wet mud.</title>
        <authorList>
            <person name="Kim D.U."/>
            <person name="Kim K.W."/>
            <person name="Kang M.S."/>
            <person name="Kim J.Y."/>
            <person name="Jang J.H."/>
            <person name="Kim M.K."/>
        </authorList>
    </citation>
    <scope>NUCLEOTIDE SEQUENCE [LARGE SCALE GENOMIC DNA]</scope>
    <source>
        <strain evidence="1 2">KCTC 52873</strain>
    </source>
</reference>
<gene>
    <name evidence="1" type="ORF">HUW51_10890</name>
</gene>
<keyword evidence="2" id="KW-1185">Reference proteome</keyword>
<dbReference type="Proteomes" id="UP000515237">
    <property type="component" value="Chromosome"/>
</dbReference>
<dbReference type="Pfam" id="PF11964">
    <property type="entry name" value="SpoIIAA-like"/>
    <property type="match status" value="1"/>
</dbReference>
<proteinExistence type="predicted"/>
<dbReference type="InterPro" id="IPR036513">
    <property type="entry name" value="STAS_dom_sf"/>
</dbReference>
<dbReference type="InterPro" id="IPR021866">
    <property type="entry name" value="SpoIIAA-like"/>
</dbReference>
<sequence>MVELLADFPPHVAAYKASGEVHKDEYEKVVMRRVDEVAAKYDKINFLVRLETGLEEYSLAAFLNYLKVSFEHITRWNRMAIVSDQKWVRLAYDALSPLVPGEINSYELKDYKTAKQWVSAPLSENENQIK</sequence>
<dbReference type="KEGG" id="aswu:HUW51_10890"/>
<dbReference type="RefSeq" id="WP_185274060.1">
    <property type="nucleotide sequence ID" value="NZ_CP055156.1"/>
</dbReference>
<dbReference type="AlphaFoldDB" id="A0A7G7G7S4"/>
<dbReference type="EMBL" id="CP055156">
    <property type="protein sequence ID" value="QNF33208.1"/>
    <property type="molecule type" value="Genomic_DNA"/>
</dbReference>
<organism evidence="1 2">
    <name type="scientific">Adhaeribacter swui</name>
    <dbReference type="NCBI Taxonomy" id="2086471"/>
    <lineage>
        <taxon>Bacteria</taxon>
        <taxon>Pseudomonadati</taxon>
        <taxon>Bacteroidota</taxon>
        <taxon>Cytophagia</taxon>
        <taxon>Cytophagales</taxon>
        <taxon>Hymenobacteraceae</taxon>
        <taxon>Adhaeribacter</taxon>
    </lineage>
</organism>
<dbReference type="SUPFAM" id="SSF52091">
    <property type="entry name" value="SpoIIaa-like"/>
    <property type="match status" value="1"/>
</dbReference>
<accession>A0A7G7G7S4</accession>
<dbReference type="InterPro" id="IPR038396">
    <property type="entry name" value="SpoIIAA-like_sf"/>
</dbReference>
<name>A0A7G7G7S4_9BACT</name>
<protein>
    <submittedName>
        <fullName evidence="1">STAS/SEC14 domain-containing protein</fullName>
    </submittedName>
</protein>
<dbReference type="Gene3D" id="3.40.50.10600">
    <property type="entry name" value="SpoIIaa-like domains"/>
    <property type="match status" value="1"/>
</dbReference>
<evidence type="ECO:0000313" key="2">
    <source>
        <dbReference type="Proteomes" id="UP000515237"/>
    </source>
</evidence>